<feature type="compositionally biased region" description="Basic and acidic residues" evidence="12">
    <location>
        <begin position="938"/>
        <end position="956"/>
    </location>
</feature>
<evidence type="ECO:0000256" key="1">
    <source>
        <dbReference type="ARBA" id="ARBA00004141"/>
    </source>
</evidence>
<dbReference type="PANTHER" id="PTHR11537">
    <property type="entry name" value="VOLTAGE-GATED POTASSIUM CHANNEL"/>
    <property type="match status" value="1"/>
</dbReference>
<feature type="transmembrane region" description="Helical" evidence="13">
    <location>
        <begin position="426"/>
        <end position="448"/>
    </location>
</feature>
<feature type="region of interest" description="Disordered" evidence="12">
    <location>
        <begin position="851"/>
        <end position="911"/>
    </location>
</feature>
<feature type="region of interest" description="Disordered" evidence="12">
    <location>
        <begin position="1"/>
        <end position="32"/>
    </location>
</feature>
<proteinExistence type="predicted"/>
<feature type="domain" description="Ion transport" evidence="14">
    <location>
        <begin position="433"/>
        <end position="693"/>
    </location>
</feature>
<feature type="domain" description="Ion transport" evidence="14">
    <location>
        <begin position="91"/>
        <end position="363"/>
    </location>
</feature>
<keyword evidence="4 13" id="KW-0812">Transmembrane</keyword>
<dbReference type="GO" id="GO:0001508">
    <property type="term" value="P:action potential"/>
    <property type="evidence" value="ECO:0007669"/>
    <property type="project" value="TreeGrafter"/>
</dbReference>
<keyword evidence="10 13" id="KW-0472">Membrane</keyword>
<keyword evidence="3" id="KW-0633">Potassium transport</keyword>
<protein>
    <recommendedName>
        <fullName evidence="14">Ion transport domain-containing protein</fullName>
    </recommendedName>
</protein>
<feature type="transmembrane region" description="Helical" evidence="13">
    <location>
        <begin position="589"/>
        <end position="612"/>
    </location>
</feature>
<evidence type="ECO:0000256" key="10">
    <source>
        <dbReference type="ARBA" id="ARBA00023136"/>
    </source>
</evidence>
<gene>
    <name evidence="15" type="ORF">LGLO00237_LOCUS21733</name>
</gene>
<evidence type="ECO:0000256" key="12">
    <source>
        <dbReference type="SAM" id="MobiDB-lite"/>
    </source>
</evidence>
<dbReference type="GO" id="GO:0008076">
    <property type="term" value="C:voltage-gated potassium channel complex"/>
    <property type="evidence" value="ECO:0007669"/>
    <property type="project" value="InterPro"/>
</dbReference>
<dbReference type="AlphaFoldDB" id="A0A7S3Z380"/>
<dbReference type="Pfam" id="PF00520">
    <property type="entry name" value="Ion_trans"/>
    <property type="match status" value="2"/>
</dbReference>
<keyword evidence="11" id="KW-0407">Ion channel</keyword>
<feature type="transmembrane region" description="Helical" evidence="13">
    <location>
        <begin position="332"/>
        <end position="357"/>
    </location>
</feature>
<feature type="transmembrane region" description="Helical" evidence="13">
    <location>
        <begin position="303"/>
        <end position="320"/>
    </location>
</feature>
<dbReference type="PRINTS" id="PR00169">
    <property type="entry name" value="KCHANNEL"/>
</dbReference>
<sequence length="1026" mass="115101">MRVNVTLDLSDLKHGGGDGEQGKGVSPTPLPTPVRDRLGMVSSEGAQGVADNTNVKKESRRRRHWIPRANSWRKVVFLIFDDPSSSLVSLVFSVISALAVMLSCAATVVESEPQYRLQREIQAQPLPAFDMIEIVCVMFFTVEYVVRVLTCSSMPQGYITGDIEDMIRHGFLCGLFSKESWIHLSKTYHFVMKPLNLLDLVAILPWYIEASVSVSAELLAPLRIVRLLRLVRLFKGNTMIPLMLKVVGRAAPLILQVAMVLCLFLVFLAFVLFTCESGSYNEETDTFERKDLFGNPEPSPFDSVFITLWWALVTATTVGYGDITPTTAAGRIVASCGMAINVILFAVPVTIITTIFMEEYKRASTDGYYNDLHRTIVKLEGGRITRLIRQDCRRTFEYLPSERTWLPRGNVFEKIFFIFEDFDGGIIGSAVQTAMNLLIVLSIIALAVETLPAYRYPNYGDNEGDSAPVFGVLELGISIAFTIELLARLGTVWAIQFEDFCRLGYKNVKEEDGVCMRSFKWLKTWTTIVDVLSTAPYYIQSVVALPSLEILRVVRLLRIARVLRLARKFKAVVILSDAIKKSGKPLSSLSVVFGAWVVFAASVCFFCEKGSWNSEAQEYQRDNYGTTEETPFQSISAAFWWMIVTLTTVGFGDMYPTSVAGRITGIMIMLVSVVMLAVPIGIVSVNMDKATEKNRKRRQAQAAVMYGEVEESHIIHGIPSVKFYDEVVRSTGNVEDILVEINYLLDYYSDFMLDTDSVIRRQVKAANMTLVPSAILDAKRRFRRLAALMDGTFDKIVRLQNYHAKIWEMYSSTTRNRKVFTRALRNAISARTCFIFWAQYVKNRKIKRHGAGQSQKSLTMHIASPRRSSTRRGSAREFSSFKMPHDHKQKRHSFVVGSPSGALSPTTPMDSKAGEAKFAAFGPMSSSAMALTNGLASGRDRSMDRSRDRSSCKEGGDAGDPMNDSMSIREMSRLRRGRGHHHNTMQDSDTALKEQDLLSNELAHVRQRNSLGTSKIKHKPAKTFHF</sequence>
<evidence type="ECO:0000256" key="13">
    <source>
        <dbReference type="SAM" id="Phobius"/>
    </source>
</evidence>
<dbReference type="Gene3D" id="1.20.120.350">
    <property type="entry name" value="Voltage-gated potassium channels. Chain C"/>
    <property type="match status" value="2"/>
</dbReference>
<dbReference type="EMBL" id="HBIV01030455">
    <property type="protein sequence ID" value="CAE0670099.1"/>
    <property type="molecule type" value="Transcribed_RNA"/>
</dbReference>
<dbReference type="PRINTS" id="PR01333">
    <property type="entry name" value="2POREKCHANEL"/>
</dbReference>
<feature type="transmembrane region" description="Helical" evidence="13">
    <location>
        <begin position="663"/>
        <end position="685"/>
    </location>
</feature>
<evidence type="ECO:0000256" key="11">
    <source>
        <dbReference type="ARBA" id="ARBA00023303"/>
    </source>
</evidence>
<keyword evidence="2" id="KW-0813">Transport</keyword>
<feature type="region of interest" description="Disordered" evidence="12">
    <location>
        <begin position="936"/>
        <end position="966"/>
    </location>
</feature>
<organism evidence="15">
    <name type="scientific">Lotharella globosa</name>
    <dbReference type="NCBI Taxonomy" id="91324"/>
    <lineage>
        <taxon>Eukaryota</taxon>
        <taxon>Sar</taxon>
        <taxon>Rhizaria</taxon>
        <taxon>Cercozoa</taxon>
        <taxon>Chlorarachniophyceae</taxon>
        <taxon>Lotharella</taxon>
    </lineage>
</organism>
<reference evidence="15" key="1">
    <citation type="submission" date="2021-01" db="EMBL/GenBank/DDBJ databases">
        <authorList>
            <person name="Corre E."/>
            <person name="Pelletier E."/>
            <person name="Niang G."/>
            <person name="Scheremetjew M."/>
            <person name="Finn R."/>
            <person name="Kale V."/>
            <person name="Holt S."/>
            <person name="Cochrane G."/>
            <person name="Meng A."/>
            <person name="Brown T."/>
            <person name="Cohen L."/>
        </authorList>
    </citation>
    <scope>NUCLEOTIDE SEQUENCE</scope>
    <source>
        <strain evidence="15">CCCM811</strain>
    </source>
</reference>
<dbReference type="GO" id="GO:0005249">
    <property type="term" value="F:voltage-gated potassium channel activity"/>
    <property type="evidence" value="ECO:0007669"/>
    <property type="project" value="InterPro"/>
</dbReference>
<keyword evidence="8 13" id="KW-1133">Transmembrane helix</keyword>
<feature type="transmembrane region" description="Helical" evidence="13">
    <location>
        <begin position="87"/>
        <end position="108"/>
    </location>
</feature>
<feature type="transmembrane region" description="Helical" evidence="13">
    <location>
        <begin position="246"/>
        <end position="273"/>
    </location>
</feature>
<evidence type="ECO:0000256" key="6">
    <source>
        <dbReference type="ARBA" id="ARBA00022882"/>
    </source>
</evidence>
<dbReference type="Gene3D" id="1.10.287.70">
    <property type="match status" value="2"/>
</dbReference>
<evidence type="ECO:0000256" key="8">
    <source>
        <dbReference type="ARBA" id="ARBA00022989"/>
    </source>
</evidence>
<dbReference type="SUPFAM" id="SSF81324">
    <property type="entry name" value="Voltage-gated potassium channels"/>
    <property type="match status" value="2"/>
</dbReference>
<dbReference type="InterPro" id="IPR028325">
    <property type="entry name" value="VG_K_chnl"/>
</dbReference>
<keyword evidence="7" id="KW-0630">Potassium</keyword>
<evidence type="ECO:0000256" key="5">
    <source>
        <dbReference type="ARBA" id="ARBA00022826"/>
    </source>
</evidence>
<evidence type="ECO:0000256" key="7">
    <source>
        <dbReference type="ARBA" id="ARBA00022958"/>
    </source>
</evidence>
<accession>A0A7S3Z380</accession>
<feature type="transmembrane region" description="Helical" evidence="13">
    <location>
        <begin position="632"/>
        <end position="651"/>
    </location>
</feature>
<comment type="subcellular location">
    <subcellularLocation>
        <location evidence="1">Membrane</location>
        <topology evidence="1">Multi-pass membrane protein</topology>
    </subcellularLocation>
</comment>
<keyword evidence="6" id="KW-0851">Voltage-gated channel</keyword>
<evidence type="ECO:0000256" key="2">
    <source>
        <dbReference type="ARBA" id="ARBA00022448"/>
    </source>
</evidence>
<evidence type="ECO:0000259" key="14">
    <source>
        <dbReference type="Pfam" id="PF00520"/>
    </source>
</evidence>
<evidence type="ECO:0000256" key="4">
    <source>
        <dbReference type="ARBA" id="ARBA00022692"/>
    </source>
</evidence>
<name>A0A7S3Z380_9EUKA</name>
<evidence type="ECO:0000313" key="15">
    <source>
        <dbReference type="EMBL" id="CAE0670099.1"/>
    </source>
</evidence>
<dbReference type="PANTHER" id="PTHR11537:SF254">
    <property type="entry name" value="POTASSIUM VOLTAGE-GATED CHANNEL PROTEIN SHAB"/>
    <property type="match status" value="1"/>
</dbReference>
<dbReference type="InterPro" id="IPR027359">
    <property type="entry name" value="Volt_channel_dom_sf"/>
</dbReference>
<feature type="compositionally biased region" description="Basic and acidic residues" evidence="12">
    <location>
        <begin position="10"/>
        <end position="21"/>
    </location>
</feature>
<dbReference type="InterPro" id="IPR003280">
    <property type="entry name" value="2pore_dom_K_chnl"/>
</dbReference>
<dbReference type="InterPro" id="IPR005821">
    <property type="entry name" value="Ion_trans_dom"/>
</dbReference>
<keyword evidence="9" id="KW-0406">Ion transport</keyword>
<keyword evidence="5" id="KW-0631">Potassium channel</keyword>
<evidence type="ECO:0000256" key="3">
    <source>
        <dbReference type="ARBA" id="ARBA00022538"/>
    </source>
</evidence>
<evidence type="ECO:0000256" key="9">
    <source>
        <dbReference type="ARBA" id="ARBA00023065"/>
    </source>
</evidence>